<sequence>MSITSEKQLPEAVAAWRDPEMDSVKGTETPRIQTRVISPFLAGALMRSRLHKSLTVAMSLLLQNGQKISALPTTYLYILGFYPLE</sequence>
<accession>A0A455UFE0</accession>
<evidence type="ECO:0000313" key="1">
    <source>
        <dbReference type="EMBL" id="BBI64825.1"/>
    </source>
</evidence>
<proteinExistence type="predicted"/>
<name>A0A455UFE0_9GAMM</name>
<reference evidence="1 2" key="1">
    <citation type="journal article" date="2019" name="Microbiol. Resour. Announc.">
        <title>Complete Genome Sequence of Halomonas sulfidaeris Strain Esulfide1 Isolated from a Metal Sulfide Rock at a Depth of 2,200 Meters, Obtained Using Nanopore Sequencing.</title>
        <authorList>
            <person name="Saito M."/>
            <person name="Nishigata A."/>
            <person name="Galipon J."/>
            <person name="Arakawa K."/>
        </authorList>
    </citation>
    <scope>NUCLEOTIDE SEQUENCE [LARGE SCALE GENOMIC DNA]</scope>
    <source>
        <strain evidence="1 2">ATCC BAA-803</strain>
    </source>
</reference>
<dbReference type="EMBL" id="AP019514">
    <property type="protein sequence ID" value="BBI64825.1"/>
    <property type="molecule type" value="Genomic_DNA"/>
</dbReference>
<dbReference type="AlphaFoldDB" id="A0A455UFE0"/>
<protein>
    <submittedName>
        <fullName evidence="1">Uncharacterized protein</fullName>
    </submittedName>
</protein>
<gene>
    <name evidence="1" type="ORF">HSBAA_61310</name>
</gene>
<evidence type="ECO:0000313" key="2">
    <source>
        <dbReference type="Proteomes" id="UP000320231"/>
    </source>
</evidence>
<dbReference type="KEGG" id="hsr:HSBAA_61310"/>
<dbReference type="Proteomes" id="UP000320231">
    <property type="component" value="Chromosome"/>
</dbReference>
<organism evidence="1 2">
    <name type="scientific">Vreelandella sulfidaeris</name>
    <dbReference type="NCBI Taxonomy" id="115553"/>
    <lineage>
        <taxon>Bacteria</taxon>
        <taxon>Pseudomonadati</taxon>
        <taxon>Pseudomonadota</taxon>
        <taxon>Gammaproteobacteria</taxon>
        <taxon>Oceanospirillales</taxon>
        <taxon>Halomonadaceae</taxon>
        <taxon>Vreelandella</taxon>
    </lineage>
</organism>